<accession>A0AC59YPL0</accession>
<sequence>MARAGLHWRSLLRELCQRRIRRAQRAGASTRDQSGEALPPVALGLEGRRFFIGLLLKNGEHPAQRKEEQITRDKECRRRDETSAHKPRDAEGGPGEQKQARTGPAMQRPARGVKQVRAEGGPREPRQVLTALPPRA</sequence>
<gene>
    <name evidence="1" type="ORF">MRATA1EN22A_LOCUS8838</name>
</gene>
<protein>
    <submittedName>
        <fullName evidence="1">Uncharacterized protein</fullName>
    </submittedName>
</protein>
<dbReference type="Proteomes" id="UP001162501">
    <property type="component" value="Chromosome 2"/>
</dbReference>
<proteinExistence type="predicted"/>
<reference evidence="1" key="2">
    <citation type="submission" date="2025-03" db="EMBL/GenBank/DDBJ databases">
        <authorList>
            <consortium name="ELIXIR-Norway"/>
            <consortium name="Elixir Norway"/>
        </authorList>
    </citation>
    <scope>NUCLEOTIDE SEQUENCE</scope>
</reference>
<reference evidence="1" key="1">
    <citation type="submission" date="2023-05" db="EMBL/GenBank/DDBJ databases">
        <authorList>
            <consortium name="ELIXIR-Norway"/>
        </authorList>
    </citation>
    <scope>NUCLEOTIDE SEQUENCE</scope>
</reference>
<organism evidence="1 2">
    <name type="scientific">Rangifer tarandus platyrhynchus</name>
    <name type="common">Svalbard reindeer</name>
    <dbReference type="NCBI Taxonomy" id="3082113"/>
    <lineage>
        <taxon>Eukaryota</taxon>
        <taxon>Metazoa</taxon>
        <taxon>Chordata</taxon>
        <taxon>Craniata</taxon>
        <taxon>Vertebrata</taxon>
        <taxon>Euteleostomi</taxon>
        <taxon>Mammalia</taxon>
        <taxon>Eutheria</taxon>
        <taxon>Laurasiatheria</taxon>
        <taxon>Artiodactyla</taxon>
        <taxon>Ruminantia</taxon>
        <taxon>Pecora</taxon>
        <taxon>Cervidae</taxon>
        <taxon>Odocoileinae</taxon>
        <taxon>Rangifer</taxon>
    </lineage>
</organism>
<name>A0AC59YPL0_RANTA</name>
<evidence type="ECO:0000313" key="2">
    <source>
        <dbReference type="Proteomes" id="UP001162501"/>
    </source>
</evidence>
<dbReference type="EMBL" id="OX596086">
    <property type="protein sequence ID" value="CAM9884738.1"/>
    <property type="molecule type" value="Genomic_DNA"/>
</dbReference>
<evidence type="ECO:0000313" key="1">
    <source>
        <dbReference type="EMBL" id="CAM9884738.1"/>
    </source>
</evidence>